<dbReference type="SUPFAM" id="SSF56112">
    <property type="entry name" value="Protein kinase-like (PK-like)"/>
    <property type="match status" value="1"/>
</dbReference>
<dbReference type="GO" id="GO:0016301">
    <property type="term" value="F:kinase activity"/>
    <property type="evidence" value="ECO:0007669"/>
    <property type="project" value="UniProtKB-KW"/>
</dbReference>
<dbReference type="SUPFAM" id="SSF48452">
    <property type="entry name" value="TPR-like"/>
    <property type="match status" value="1"/>
</dbReference>
<dbReference type="Pfam" id="PF00069">
    <property type="entry name" value="Pkinase"/>
    <property type="match status" value="1"/>
</dbReference>
<dbReference type="InterPro" id="IPR041664">
    <property type="entry name" value="AAA_16"/>
</dbReference>
<dbReference type="PROSITE" id="PS50011">
    <property type="entry name" value="PROTEIN_KINASE_DOM"/>
    <property type="match status" value="1"/>
</dbReference>
<dbReference type="RefSeq" id="WP_394831531.1">
    <property type="nucleotide sequence ID" value="NZ_CP089929.1"/>
</dbReference>
<name>A0ABZ2KT93_9BACT</name>
<gene>
    <name evidence="4" type="ORF">LVJ94_33965</name>
</gene>
<keyword evidence="4" id="KW-0418">Kinase</keyword>
<dbReference type="InterPro" id="IPR011990">
    <property type="entry name" value="TPR-like_helical_dom_sf"/>
</dbReference>
<dbReference type="SUPFAM" id="SSF52540">
    <property type="entry name" value="P-loop containing nucleoside triphosphate hydrolases"/>
    <property type="match status" value="1"/>
</dbReference>
<dbReference type="Gene3D" id="3.30.200.20">
    <property type="entry name" value="Phosphorylase Kinase, domain 1"/>
    <property type="match status" value="1"/>
</dbReference>
<dbReference type="Pfam" id="PF13191">
    <property type="entry name" value="AAA_16"/>
    <property type="match status" value="1"/>
</dbReference>
<dbReference type="InterPro" id="IPR008271">
    <property type="entry name" value="Ser/Thr_kinase_AS"/>
</dbReference>
<evidence type="ECO:0000259" key="3">
    <source>
        <dbReference type="PROSITE" id="PS50011"/>
    </source>
</evidence>
<reference evidence="4" key="1">
    <citation type="submission" date="2021-12" db="EMBL/GenBank/DDBJ databases">
        <title>Discovery of the Pendulisporaceae a myxobacterial family with distinct sporulation behavior and unique specialized metabolism.</title>
        <authorList>
            <person name="Garcia R."/>
            <person name="Popoff A."/>
            <person name="Bader C.D."/>
            <person name="Loehr J."/>
            <person name="Walesch S."/>
            <person name="Walt C."/>
            <person name="Boldt J."/>
            <person name="Bunk B."/>
            <person name="Haeckl F.J.F.P.J."/>
            <person name="Gunesch A.P."/>
            <person name="Birkelbach J."/>
            <person name="Nuebel U."/>
            <person name="Pietschmann T."/>
            <person name="Bach T."/>
            <person name="Mueller R."/>
        </authorList>
    </citation>
    <scope>NUCLEOTIDE SEQUENCE</scope>
    <source>
        <strain evidence="4">MSr11367</strain>
    </source>
</reference>
<dbReference type="InterPro" id="IPR011009">
    <property type="entry name" value="Kinase-like_dom_sf"/>
</dbReference>
<keyword evidence="2" id="KW-0067">ATP-binding</keyword>
<dbReference type="EMBL" id="CP089983">
    <property type="protein sequence ID" value="WXB01911.1"/>
    <property type="molecule type" value="Genomic_DNA"/>
</dbReference>
<dbReference type="PANTHER" id="PTHR16305">
    <property type="entry name" value="TESTICULAR SOLUBLE ADENYLYL CYCLASE"/>
    <property type="match status" value="1"/>
</dbReference>
<dbReference type="InterPro" id="IPR027417">
    <property type="entry name" value="P-loop_NTPase"/>
</dbReference>
<evidence type="ECO:0000313" key="4">
    <source>
        <dbReference type="EMBL" id="WXB01911.1"/>
    </source>
</evidence>
<keyword evidence="4" id="KW-0808">Transferase</keyword>
<dbReference type="Gene3D" id="1.10.510.10">
    <property type="entry name" value="Transferase(Phosphotransferase) domain 1"/>
    <property type="match status" value="1"/>
</dbReference>
<dbReference type="PROSITE" id="PS00108">
    <property type="entry name" value="PROTEIN_KINASE_ST"/>
    <property type="match status" value="1"/>
</dbReference>
<dbReference type="CDD" id="cd14014">
    <property type="entry name" value="STKc_PknB_like"/>
    <property type="match status" value="1"/>
</dbReference>
<feature type="domain" description="Protein kinase" evidence="3">
    <location>
        <begin position="16"/>
        <end position="276"/>
    </location>
</feature>
<dbReference type="InterPro" id="IPR000719">
    <property type="entry name" value="Prot_kinase_dom"/>
</dbReference>
<dbReference type="SMART" id="SM00220">
    <property type="entry name" value="S_TKc"/>
    <property type="match status" value="1"/>
</dbReference>
<evidence type="ECO:0000256" key="2">
    <source>
        <dbReference type="ARBA" id="ARBA00022840"/>
    </source>
</evidence>
<organism evidence="4 5">
    <name type="scientific">Pendulispora rubella</name>
    <dbReference type="NCBI Taxonomy" id="2741070"/>
    <lineage>
        <taxon>Bacteria</taxon>
        <taxon>Pseudomonadati</taxon>
        <taxon>Myxococcota</taxon>
        <taxon>Myxococcia</taxon>
        <taxon>Myxococcales</taxon>
        <taxon>Sorangiineae</taxon>
        <taxon>Pendulisporaceae</taxon>
        <taxon>Pendulispora</taxon>
    </lineage>
</organism>
<evidence type="ECO:0000313" key="5">
    <source>
        <dbReference type="Proteomes" id="UP001374803"/>
    </source>
</evidence>
<protein>
    <submittedName>
        <fullName evidence="4">Protein kinase</fullName>
    </submittedName>
</protein>
<sequence length="1323" mass="145471">MSHPEFAPKMVFADRFTVESVAGRGAMGVVYRARDERRDGAKVALKVLRTPGQRQPFRERFSREAYMLSELRHPGIVAYIDHGVTPEGDPFLAMEWLEGEDLGQRLDHGGLTLVETVHLFRAAADALSAAHRRGFVHRDLKPENIFLRDGRPEVPILLDFGVGRLPASDLTAAGVAVGTPLYMAPEQARGDQDIGPSADVFALGCVMYKCLIGRTPFPDEGHPTVVLARILRGDVPQLRTLRPSMPETLDHLLQRMLAKEPARRPKDAHALLEELNALGSFSDEPAPEKITQVAIPLSIEQQLVSVILVVQEELLQELQELPEDTARRLLRMRRQGLASALRGRFDACVEVMRDGSMIVTLAQTERMTATDQAAQAARCALFLRENLASPEASSLGGGERIAITTGRGIVSEEHLPNGEVFDRANGLLHRSTTKALTSRDSSPGILVDDMTAHLLDSRFQLRHTDSGVFVLDSELDIDEARPLLGKPTPCVGRERELTALQLLLDDCCEESVARLAVVIAAPGIGKSRLRHEFLRRVHHNNVHGVDVWFGRGDPTRAGAPYDLLTNALRRLIDVREGEDLAEQQRKLGERVRRHVPPDEAAFVTEFLGELCGIPFASETSPKLMLARADPRAMVSQILGAFVAFVRAECDAHPVLIVLEDLHWSDALTVRVIDASLRDCHDKRVMVLALARPEVKELYPKLWTERKRRDFVLDGLSKRASEQLVRRTLEADVAPETVARIVEQAAGNALFLEELIRFVSEGPSDSMPDTVLAMLQARLQRLEPEVRRVLRAASVYGATFWRGGVLALLGESVSMASLDERLEELVHRELITQNSTTRLLSDIEYAFRHALVREAAHGLLTDEDREAGHRAAAAFLQSMGERDPSVLAEHHALGHEMEQAATLYARAARKAADFANLREATQLAERGIACGATGELLATLHNAQGRALLFECDFAKAYACVSEALPLLRRGSDDWCYAVGTMLGAAPTQGRYDDVILWGDTLRTTDPELAALGVYFEALCVLVAMMTWMGHPAEVQTYLARIDEMSAMTDNVFARAVSDYTRAHASWYLSRDPWSVSTAAARAETTFAPIGYRRLLSHTRAYGGASLAHMGSLDAGEEMLRSARADALVDGDRITTGIATTELAMALVDREDEGARDEAEQLLRSYVCDDQAGDEGLRGQGHSVLAQILLERGDFEAAERQARRALSLMTLFIVVRPYADAALVTILLRSGRLAEARAHADVALAHLDQLGGGGFAEVRLRFAAFEAYAASGDDAGANQLLQGAVEQVRIRADAIADPTVRMGYLTKNATSRRVLEEASKRLES</sequence>
<evidence type="ECO:0000256" key="1">
    <source>
        <dbReference type="ARBA" id="ARBA00022741"/>
    </source>
</evidence>
<dbReference type="PANTHER" id="PTHR16305:SF28">
    <property type="entry name" value="GUANYLATE CYCLASE DOMAIN-CONTAINING PROTEIN"/>
    <property type="match status" value="1"/>
</dbReference>
<dbReference type="Gene3D" id="1.25.40.10">
    <property type="entry name" value="Tetratricopeptide repeat domain"/>
    <property type="match status" value="1"/>
</dbReference>
<proteinExistence type="predicted"/>
<accession>A0ABZ2KT93</accession>
<keyword evidence="5" id="KW-1185">Reference proteome</keyword>
<keyword evidence="1" id="KW-0547">Nucleotide-binding</keyword>
<dbReference type="Proteomes" id="UP001374803">
    <property type="component" value="Chromosome"/>
</dbReference>